<feature type="region of interest" description="Disordered" evidence="1">
    <location>
        <begin position="1"/>
        <end position="33"/>
    </location>
</feature>
<dbReference type="Pfam" id="PF04235">
    <property type="entry name" value="DUF418"/>
    <property type="match status" value="1"/>
</dbReference>
<feature type="region of interest" description="Disordered" evidence="1">
    <location>
        <begin position="378"/>
        <end position="401"/>
    </location>
</feature>
<name>A0ABU1FIK0_9MICO</name>
<proteinExistence type="predicted"/>
<gene>
    <name evidence="5" type="ORF">RH861_05860</name>
</gene>
<keyword evidence="2" id="KW-1133">Transmembrane helix</keyword>
<dbReference type="PANTHER" id="PTHR30590:SF3">
    <property type="entry name" value="HYPOTHETICAL MEMBRANE SPANNING PROTEIN"/>
    <property type="match status" value="1"/>
</dbReference>
<accession>A0ABU1FIK0</accession>
<feature type="domain" description="Heparan-alpha-glucosaminide N-acetyltransferase catalytic" evidence="4">
    <location>
        <begin position="33"/>
        <end position="221"/>
    </location>
</feature>
<feature type="transmembrane region" description="Helical" evidence="2">
    <location>
        <begin position="75"/>
        <end position="96"/>
    </location>
</feature>
<protein>
    <submittedName>
        <fullName evidence="5">DUF418 domain-containing protein</fullName>
    </submittedName>
</protein>
<dbReference type="InterPro" id="IPR012429">
    <property type="entry name" value="HGSNAT_cat"/>
</dbReference>
<dbReference type="RefSeq" id="WP_310520195.1">
    <property type="nucleotide sequence ID" value="NZ_BAABBS010000003.1"/>
</dbReference>
<feature type="transmembrane region" description="Helical" evidence="2">
    <location>
        <begin position="193"/>
        <end position="212"/>
    </location>
</feature>
<feature type="domain" description="DUF418" evidence="3">
    <location>
        <begin position="239"/>
        <end position="375"/>
    </location>
</feature>
<dbReference type="Pfam" id="PF07786">
    <property type="entry name" value="HGSNAT_cat"/>
    <property type="match status" value="1"/>
</dbReference>
<evidence type="ECO:0000259" key="4">
    <source>
        <dbReference type="Pfam" id="PF07786"/>
    </source>
</evidence>
<keyword evidence="2" id="KW-0472">Membrane</keyword>
<comment type="caution">
    <text evidence="5">The sequence shown here is derived from an EMBL/GenBank/DDBJ whole genome shotgun (WGS) entry which is preliminary data.</text>
</comment>
<evidence type="ECO:0000313" key="6">
    <source>
        <dbReference type="Proteomes" id="UP001260072"/>
    </source>
</evidence>
<evidence type="ECO:0000256" key="2">
    <source>
        <dbReference type="SAM" id="Phobius"/>
    </source>
</evidence>
<organism evidence="5 6">
    <name type="scientific">Agromyces indicus</name>
    <dbReference type="NCBI Taxonomy" id="758919"/>
    <lineage>
        <taxon>Bacteria</taxon>
        <taxon>Bacillati</taxon>
        <taxon>Actinomycetota</taxon>
        <taxon>Actinomycetes</taxon>
        <taxon>Micrococcales</taxon>
        <taxon>Microbacteriaceae</taxon>
        <taxon>Agromyces</taxon>
    </lineage>
</organism>
<keyword evidence="6" id="KW-1185">Reference proteome</keyword>
<dbReference type="PANTHER" id="PTHR30590">
    <property type="entry name" value="INNER MEMBRANE PROTEIN"/>
    <property type="match status" value="1"/>
</dbReference>
<sequence>MSPSTPPTTPPSPPAPPARGGTRTEGRAGLPDRVDGVDAARGIALIGMFVAHLAPADVPVDAAALIALADERPRLLFALTAGIGLGLLTGATRPVVERAARWALRRQIAIRALLLIALGLIVVAVFAPLVFVILDVYGVAFLLMLPLLFLPGRIAVALGAVLLTMTPAIATIAERDPETVALADQPLGLLVEWFLVGAYPVIIWVPVMLLGLGLARLDVAAPRVVAATALAGTLVASVALPLSHALPDPRNPALDPSTAAWAAPVRASLETLGNTAVGLVIVAAAVTLTTLAQPRVRRVAGALLSPIVAMGAMPLTVYTAHLVIISFGKYRRPDGLISDDSWPLLIGLTIGSMVFAWLWRRYVGRGPLEQVLRWASGRGGRRRGTPAGTPTDAAPRIDGTT</sequence>
<evidence type="ECO:0000313" key="5">
    <source>
        <dbReference type="EMBL" id="MDR5691588.1"/>
    </source>
</evidence>
<dbReference type="InterPro" id="IPR007349">
    <property type="entry name" value="DUF418"/>
</dbReference>
<keyword evidence="2" id="KW-0812">Transmembrane</keyword>
<evidence type="ECO:0000256" key="1">
    <source>
        <dbReference type="SAM" id="MobiDB-lite"/>
    </source>
</evidence>
<feature type="transmembrane region" description="Helical" evidence="2">
    <location>
        <begin position="299"/>
        <end position="321"/>
    </location>
</feature>
<dbReference type="InterPro" id="IPR052529">
    <property type="entry name" value="Bact_Transport_Assoc"/>
</dbReference>
<dbReference type="EMBL" id="JAVKGS010000001">
    <property type="protein sequence ID" value="MDR5691588.1"/>
    <property type="molecule type" value="Genomic_DNA"/>
</dbReference>
<feature type="transmembrane region" description="Helical" evidence="2">
    <location>
        <begin position="341"/>
        <end position="359"/>
    </location>
</feature>
<feature type="transmembrane region" description="Helical" evidence="2">
    <location>
        <begin position="108"/>
        <end position="126"/>
    </location>
</feature>
<dbReference type="Proteomes" id="UP001260072">
    <property type="component" value="Unassembled WGS sequence"/>
</dbReference>
<feature type="compositionally biased region" description="Pro residues" evidence="1">
    <location>
        <begin position="1"/>
        <end position="17"/>
    </location>
</feature>
<feature type="transmembrane region" description="Helical" evidence="2">
    <location>
        <begin position="272"/>
        <end position="292"/>
    </location>
</feature>
<reference evidence="6" key="1">
    <citation type="submission" date="2023-07" db="EMBL/GenBank/DDBJ databases">
        <title>Description of three actinobacteria isolated from air of manufacturing shop in a pharmaceutical factory.</title>
        <authorList>
            <person name="Zhang D.-F."/>
        </authorList>
    </citation>
    <scope>NUCLEOTIDE SEQUENCE [LARGE SCALE GENOMIC DNA]</scope>
    <source>
        <strain evidence="6">CCTCC AB 2011122</strain>
    </source>
</reference>
<evidence type="ECO:0000259" key="3">
    <source>
        <dbReference type="Pfam" id="PF04235"/>
    </source>
</evidence>
<feature type="transmembrane region" description="Helical" evidence="2">
    <location>
        <begin position="224"/>
        <end position="246"/>
    </location>
</feature>
<feature type="compositionally biased region" description="Basic and acidic residues" evidence="1">
    <location>
        <begin position="22"/>
        <end position="33"/>
    </location>
</feature>